<reference evidence="1" key="2">
    <citation type="journal article" date="2015" name="Data Brief">
        <title>Shoot transcriptome of the giant reed, Arundo donax.</title>
        <authorList>
            <person name="Barrero R.A."/>
            <person name="Guerrero F.D."/>
            <person name="Moolhuijzen P."/>
            <person name="Goolsby J.A."/>
            <person name="Tidwell J."/>
            <person name="Bellgard S.E."/>
            <person name="Bellgard M.I."/>
        </authorList>
    </citation>
    <scope>NUCLEOTIDE SEQUENCE</scope>
    <source>
        <tissue evidence="1">Shoot tissue taken approximately 20 cm above the soil surface</tissue>
    </source>
</reference>
<evidence type="ECO:0000313" key="1">
    <source>
        <dbReference type="EMBL" id="JAD50786.1"/>
    </source>
</evidence>
<organism evidence="1">
    <name type="scientific">Arundo donax</name>
    <name type="common">Giant reed</name>
    <name type="synonym">Donax arundinaceus</name>
    <dbReference type="NCBI Taxonomy" id="35708"/>
    <lineage>
        <taxon>Eukaryota</taxon>
        <taxon>Viridiplantae</taxon>
        <taxon>Streptophyta</taxon>
        <taxon>Embryophyta</taxon>
        <taxon>Tracheophyta</taxon>
        <taxon>Spermatophyta</taxon>
        <taxon>Magnoliopsida</taxon>
        <taxon>Liliopsida</taxon>
        <taxon>Poales</taxon>
        <taxon>Poaceae</taxon>
        <taxon>PACMAD clade</taxon>
        <taxon>Arundinoideae</taxon>
        <taxon>Arundineae</taxon>
        <taxon>Arundo</taxon>
    </lineage>
</organism>
<protein>
    <submittedName>
        <fullName evidence="1">Uncharacterized protein</fullName>
    </submittedName>
</protein>
<accession>A0A0A9AI00</accession>
<sequence length="34" mass="4037">MSISRYWLNTMVMASSQSSLQFKILKLHTFLMRS</sequence>
<proteinExistence type="predicted"/>
<dbReference type="EMBL" id="GBRH01247109">
    <property type="protein sequence ID" value="JAD50786.1"/>
    <property type="molecule type" value="Transcribed_RNA"/>
</dbReference>
<dbReference type="AlphaFoldDB" id="A0A0A9AI00"/>
<name>A0A0A9AI00_ARUDO</name>
<reference evidence="1" key="1">
    <citation type="submission" date="2014-09" db="EMBL/GenBank/DDBJ databases">
        <authorList>
            <person name="Magalhaes I.L.F."/>
            <person name="Oliveira U."/>
            <person name="Santos F.R."/>
            <person name="Vidigal T.H.D.A."/>
            <person name="Brescovit A.D."/>
            <person name="Santos A.J."/>
        </authorList>
    </citation>
    <scope>NUCLEOTIDE SEQUENCE</scope>
    <source>
        <tissue evidence="1">Shoot tissue taken approximately 20 cm above the soil surface</tissue>
    </source>
</reference>